<dbReference type="AlphaFoldDB" id="A0A543AIZ3"/>
<dbReference type="Proteomes" id="UP000319746">
    <property type="component" value="Unassembled WGS sequence"/>
</dbReference>
<organism evidence="2 3">
    <name type="scientific">Enteractinococcus coprophilus</name>
    <dbReference type="NCBI Taxonomy" id="1027633"/>
    <lineage>
        <taxon>Bacteria</taxon>
        <taxon>Bacillati</taxon>
        <taxon>Actinomycetota</taxon>
        <taxon>Actinomycetes</taxon>
        <taxon>Micrococcales</taxon>
        <taxon>Micrococcaceae</taxon>
    </lineage>
</organism>
<keyword evidence="3" id="KW-1185">Reference proteome</keyword>
<gene>
    <name evidence="2" type="ORF">FB556_1203</name>
</gene>
<evidence type="ECO:0000256" key="1">
    <source>
        <dbReference type="SAM" id="Phobius"/>
    </source>
</evidence>
<dbReference type="EMBL" id="VFOU01000002">
    <property type="protein sequence ID" value="TQL72544.1"/>
    <property type="molecule type" value="Genomic_DNA"/>
</dbReference>
<feature type="transmembrane region" description="Helical" evidence="1">
    <location>
        <begin position="20"/>
        <end position="41"/>
    </location>
</feature>
<feature type="transmembrane region" description="Helical" evidence="1">
    <location>
        <begin position="53"/>
        <end position="71"/>
    </location>
</feature>
<keyword evidence="1" id="KW-0472">Membrane</keyword>
<sequence>MIPKKNARKTWHDLTPKQQASVLTLASIQVVLAATAWTDLARRPMDQVRGSKRKWAAVIAVNFIGPVLYFVRGVRRYITPAEDQSPRFRSARFVLAVAVAVSGSSGHGCLTYRPRFSARTCG</sequence>
<evidence type="ECO:0000313" key="3">
    <source>
        <dbReference type="Proteomes" id="UP000319746"/>
    </source>
</evidence>
<accession>A0A543AIZ3</accession>
<evidence type="ECO:0008006" key="4">
    <source>
        <dbReference type="Google" id="ProtNLM"/>
    </source>
</evidence>
<comment type="caution">
    <text evidence="2">The sequence shown here is derived from an EMBL/GenBank/DDBJ whole genome shotgun (WGS) entry which is preliminary data.</text>
</comment>
<protein>
    <recommendedName>
        <fullName evidence="4">Phospholipase D-like protein</fullName>
    </recommendedName>
</protein>
<keyword evidence="1" id="KW-1133">Transmembrane helix</keyword>
<keyword evidence="1" id="KW-0812">Transmembrane</keyword>
<name>A0A543AIZ3_9MICC</name>
<reference evidence="2 3" key="1">
    <citation type="submission" date="2019-06" db="EMBL/GenBank/DDBJ databases">
        <title>Sequencing the genomes of 1000 actinobacteria strains.</title>
        <authorList>
            <person name="Klenk H.-P."/>
        </authorList>
    </citation>
    <scope>NUCLEOTIDE SEQUENCE [LARGE SCALE GENOMIC DNA]</scope>
    <source>
        <strain evidence="2 3">DSM 24083</strain>
    </source>
</reference>
<evidence type="ECO:0000313" key="2">
    <source>
        <dbReference type="EMBL" id="TQL72544.1"/>
    </source>
</evidence>
<proteinExistence type="predicted"/>